<reference evidence="7" key="1">
    <citation type="submission" date="2015-01" db="EMBL/GenBank/DDBJ databases">
        <authorList>
            <person name="Durling Mikael"/>
        </authorList>
    </citation>
    <scope>NUCLEOTIDE SEQUENCE</scope>
</reference>
<dbReference type="GO" id="GO:0004601">
    <property type="term" value="F:peroxidase activity"/>
    <property type="evidence" value="ECO:0007669"/>
    <property type="project" value="InterPro"/>
</dbReference>
<keyword evidence="3" id="KW-0223">Dioxygenase</keyword>
<organism evidence="7">
    <name type="scientific">Bionectria ochroleuca</name>
    <name type="common">Gliocladium roseum</name>
    <dbReference type="NCBI Taxonomy" id="29856"/>
    <lineage>
        <taxon>Eukaryota</taxon>
        <taxon>Fungi</taxon>
        <taxon>Dikarya</taxon>
        <taxon>Ascomycota</taxon>
        <taxon>Pezizomycotina</taxon>
        <taxon>Sordariomycetes</taxon>
        <taxon>Hypocreomycetidae</taxon>
        <taxon>Hypocreales</taxon>
        <taxon>Bionectriaceae</taxon>
        <taxon>Clonostachys</taxon>
    </lineage>
</organism>
<protein>
    <recommendedName>
        <fullName evidence="8">Heme peroxidase</fullName>
    </recommendedName>
</protein>
<keyword evidence="1 6" id="KW-0349">Heme</keyword>
<accession>A0A0B7KRX0</accession>
<evidence type="ECO:0000256" key="3">
    <source>
        <dbReference type="ARBA" id="ARBA00022964"/>
    </source>
</evidence>
<keyword evidence="5 6" id="KW-0408">Iron</keyword>
<dbReference type="InterPro" id="IPR034812">
    <property type="entry name" value="Ppo-like_N"/>
</dbReference>
<evidence type="ECO:0000256" key="4">
    <source>
        <dbReference type="ARBA" id="ARBA00023002"/>
    </source>
</evidence>
<evidence type="ECO:0008006" key="8">
    <source>
        <dbReference type="Google" id="ProtNLM"/>
    </source>
</evidence>
<dbReference type="InterPro" id="IPR050783">
    <property type="entry name" value="Oxylipin_biosynth_metab"/>
</dbReference>
<dbReference type="GO" id="GO:0020037">
    <property type="term" value="F:heme binding"/>
    <property type="evidence" value="ECO:0007669"/>
    <property type="project" value="InterPro"/>
</dbReference>
<sequence>MSIFPNLKKFRDLVKSHVGSDLTEKSEPLLSKVLNRFDSILSNLGDQDEPIEAANRKVSTNWGLLLEDAVDFLQNNKGLLQDVQSQTLRIDEDIGILIDIAHTKVLKGGIDDNKYLVGIPFAWKQGGTMERVIQLAISLPDGSDIQTKLTGTLVKELWDSLQHPPLSYLGDEHEYRTADGSNNNPLYPKLGMAGTPYVKSVTPLTPGRPYPDPGEVFDKLLARQGPPKEHPNKISTMLFYMATIIIHDLFRTGDDTKKDPNPNYNISSTSSYLDLSPLYGNNVQEQEAVRTMKDGLLKPDTFSEHRLLGFPPGVSAFLITFNRFHNYVAGELKRINEGERFSPNPRLSKEDAQREVDKRLFNTARLVTCGLYVNIILSDYVKTILNMNYAPASSWVLDPRRSFSEVFDKGSFPVSTGNQVSVEFNLIYRWHSTVSAKDEKWSQDFFQKLFPGQEVSELPLKDFLTGLSKLRGEIVAQKPECRTFGGLKRDSSGFFDTQALAKLIAESTNDRPTYINPAAAFGAHQVPIVLRLVVMLGISQARGWHVGTLNELRKFMDLKPHKSFEDINPDPKTQEAMKALYKEPDFVEMYPGVLFEHAKEPVYPGSGLCGGFTMVRAVLSDAVTLVRGDRFYTLDWTPATMTNWGFDIIKPDKPHDKLARGGKMHHLLDIAFPKFYKDNSVWKLFPFTTPGEIKRIFEKQGVAGKYDFSSPL</sequence>
<gene>
    <name evidence="7" type="ORF">BN869_000013783_1</name>
</gene>
<dbReference type="AlphaFoldDB" id="A0A0B7KRX0"/>
<dbReference type="PANTHER" id="PTHR11903">
    <property type="entry name" value="PROSTAGLANDIN G/H SYNTHASE"/>
    <property type="match status" value="1"/>
</dbReference>
<dbReference type="InterPro" id="IPR037120">
    <property type="entry name" value="Haem_peroxidase_sf_animal"/>
</dbReference>
<dbReference type="PRINTS" id="PR00457">
    <property type="entry name" value="ANPEROXIDASE"/>
</dbReference>
<dbReference type="InterPro" id="IPR010255">
    <property type="entry name" value="Haem_peroxidase_sf"/>
</dbReference>
<keyword evidence="2 6" id="KW-0479">Metal-binding</keyword>
<dbReference type="Pfam" id="PF03098">
    <property type="entry name" value="An_peroxidase"/>
    <property type="match status" value="2"/>
</dbReference>
<dbReference type="CDD" id="cd09817">
    <property type="entry name" value="linoleate_diol_synthase_like"/>
    <property type="match status" value="1"/>
</dbReference>
<dbReference type="EMBL" id="CDPU01000134">
    <property type="protein sequence ID" value="CEO57725.1"/>
    <property type="molecule type" value="Genomic_DNA"/>
</dbReference>
<dbReference type="InterPro" id="IPR019791">
    <property type="entry name" value="Haem_peroxidase_animal"/>
</dbReference>
<dbReference type="GO" id="GO:0006631">
    <property type="term" value="P:fatty acid metabolic process"/>
    <property type="evidence" value="ECO:0007669"/>
    <property type="project" value="UniProtKB-ARBA"/>
</dbReference>
<evidence type="ECO:0000256" key="1">
    <source>
        <dbReference type="ARBA" id="ARBA00022617"/>
    </source>
</evidence>
<dbReference type="PROSITE" id="PS50292">
    <property type="entry name" value="PEROXIDASE_3"/>
    <property type="match status" value="1"/>
</dbReference>
<keyword evidence="4" id="KW-0560">Oxidoreductase</keyword>
<dbReference type="SUPFAM" id="SSF48113">
    <property type="entry name" value="Heme-dependent peroxidases"/>
    <property type="match status" value="1"/>
</dbReference>
<feature type="binding site" description="axial binding residue" evidence="6">
    <location>
        <position position="431"/>
    </location>
    <ligand>
        <name>heme b</name>
        <dbReference type="ChEBI" id="CHEBI:60344"/>
    </ligand>
    <ligandPart>
        <name>Fe</name>
        <dbReference type="ChEBI" id="CHEBI:18248"/>
    </ligandPart>
</feature>
<dbReference type="PANTHER" id="PTHR11903:SF37">
    <property type="entry name" value="PSI-PRODUCING OXYGENASE A"/>
    <property type="match status" value="1"/>
</dbReference>
<evidence type="ECO:0000256" key="2">
    <source>
        <dbReference type="ARBA" id="ARBA00022723"/>
    </source>
</evidence>
<dbReference type="GO" id="GO:0051213">
    <property type="term" value="F:dioxygenase activity"/>
    <property type="evidence" value="ECO:0007669"/>
    <property type="project" value="UniProtKB-KW"/>
</dbReference>
<proteinExistence type="predicted"/>
<dbReference type="GO" id="GO:0046872">
    <property type="term" value="F:metal ion binding"/>
    <property type="evidence" value="ECO:0007669"/>
    <property type="project" value="UniProtKB-KW"/>
</dbReference>
<dbReference type="GO" id="GO:0006979">
    <property type="term" value="P:response to oxidative stress"/>
    <property type="evidence" value="ECO:0007669"/>
    <property type="project" value="InterPro"/>
</dbReference>
<evidence type="ECO:0000313" key="7">
    <source>
        <dbReference type="EMBL" id="CEO57725.1"/>
    </source>
</evidence>
<evidence type="ECO:0000256" key="5">
    <source>
        <dbReference type="ARBA" id="ARBA00023004"/>
    </source>
</evidence>
<evidence type="ECO:0000256" key="6">
    <source>
        <dbReference type="PIRSR" id="PIRSR619791-2"/>
    </source>
</evidence>
<name>A0A0B7KRX0_BIOOC</name>
<dbReference type="Gene3D" id="1.10.640.10">
    <property type="entry name" value="Haem peroxidase domain superfamily, animal type"/>
    <property type="match status" value="1"/>
</dbReference>